<dbReference type="InterPro" id="IPR014710">
    <property type="entry name" value="RmlC-like_jellyroll"/>
</dbReference>
<evidence type="ECO:0000259" key="1">
    <source>
        <dbReference type="Pfam" id="PF00027"/>
    </source>
</evidence>
<keyword evidence="3" id="KW-1185">Reference proteome</keyword>
<gene>
    <name evidence="2" type="ORF">SAMN05444394_1698</name>
</gene>
<dbReference type="RefSeq" id="WP_074224403.1">
    <property type="nucleotide sequence ID" value="NZ_FSRC01000001.1"/>
</dbReference>
<dbReference type="Gene3D" id="2.60.120.10">
    <property type="entry name" value="Jelly Rolls"/>
    <property type="match status" value="1"/>
</dbReference>
<dbReference type="STRING" id="226505.SAMN05444394_1698"/>
<dbReference type="InterPro" id="IPR000595">
    <property type="entry name" value="cNMP-bd_dom"/>
</dbReference>
<keyword evidence="2" id="KW-0808">Transferase</keyword>
<proteinExistence type="predicted"/>
<dbReference type="CDD" id="cd00038">
    <property type="entry name" value="CAP_ED"/>
    <property type="match status" value="1"/>
</dbReference>
<dbReference type="EMBL" id="FSRC01000001">
    <property type="protein sequence ID" value="SIN77816.1"/>
    <property type="molecule type" value="Genomic_DNA"/>
</dbReference>
<evidence type="ECO:0000313" key="2">
    <source>
        <dbReference type="EMBL" id="SIN77816.1"/>
    </source>
</evidence>
<organism evidence="2 3">
    <name type="scientific">Algoriphagus halophilus</name>
    <dbReference type="NCBI Taxonomy" id="226505"/>
    <lineage>
        <taxon>Bacteria</taxon>
        <taxon>Pseudomonadati</taxon>
        <taxon>Bacteroidota</taxon>
        <taxon>Cytophagia</taxon>
        <taxon>Cytophagales</taxon>
        <taxon>Cyclobacteriaceae</taxon>
        <taxon>Algoriphagus</taxon>
    </lineage>
</organism>
<feature type="domain" description="Cyclic nucleotide-binding" evidence="1">
    <location>
        <begin position="37"/>
        <end position="122"/>
    </location>
</feature>
<sequence>MEFPLAIRTLFTYFNSIHVISPEAEQALYGISFEIETPKNKYLHEIGQTCRTYYFVSDGLARIYYLKDGTDVTEYFAHPNDMIIRAESLFTGRPSKKAIQALENTLFIGIPASKLEDLFDTHPDLERLFRKILEASFVAYVNRMESLQFHTAEERYKQLVKDYPRLLENVSLKHIASYLGITQVSLSRIRSSIR</sequence>
<dbReference type="SUPFAM" id="SSF51206">
    <property type="entry name" value="cAMP-binding domain-like"/>
    <property type="match status" value="1"/>
</dbReference>
<accession>A0A1N6E481</accession>
<reference evidence="3" key="1">
    <citation type="submission" date="2016-11" db="EMBL/GenBank/DDBJ databases">
        <authorList>
            <person name="Varghese N."/>
            <person name="Submissions S."/>
        </authorList>
    </citation>
    <scope>NUCLEOTIDE SEQUENCE [LARGE SCALE GENOMIC DNA]</scope>
    <source>
        <strain evidence="3">DSM 15292</strain>
    </source>
</reference>
<dbReference type="InterPro" id="IPR018490">
    <property type="entry name" value="cNMP-bd_dom_sf"/>
</dbReference>
<dbReference type="GO" id="GO:0016301">
    <property type="term" value="F:kinase activity"/>
    <property type="evidence" value="ECO:0007669"/>
    <property type="project" value="UniProtKB-KW"/>
</dbReference>
<keyword evidence="2" id="KW-0418">Kinase</keyword>
<dbReference type="OrthoDB" id="758145at2"/>
<evidence type="ECO:0000313" key="3">
    <source>
        <dbReference type="Proteomes" id="UP000185221"/>
    </source>
</evidence>
<dbReference type="AlphaFoldDB" id="A0A1N6E481"/>
<dbReference type="Pfam" id="PF00027">
    <property type="entry name" value="cNMP_binding"/>
    <property type="match status" value="1"/>
</dbReference>
<protein>
    <submittedName>
        <fullName evidence="2">cAMP-binding domain of CRP or a regulatory subunit of cAMP-dependent protein kinases</fullName>
    </submittedName>
</protein>
<name>A0A1N6E481_9BACT</name>
<dbReference type="Proteomes" id="UP000185221">
    <property type="component" value="Unassembled WGS sequence"/>
</dbReference>